<dbReference type="AlphaFoldDB" id="A0A8S9HCH8"/>
<name>A0A8S9HCH8_BRACR</name>
<comment type="caution">
    <text evidence="1">The sequence shown here is derived from an EMBL/GenBank/DDBJ whole genome shotgun (WGS) entry which is preliminary data.</text>
</comment>
<reference evidence="1" key="1">
    <citation type="submission" date="2019-12" db="EMBL/GenBank/DDBJ databases">
        <title>Genome sequencing and annotation of Brassica cretica.</title>
        <authorList>
            <person name="Studholme D.J."/>
            <person name="Sarris P.F."/>
        </authorList>
    </citation>
    <scope>NUCLEOTIDE SEQUENCE</scope>
    <source>
        <strain evidence="1">PFS-001/15</strain>
        <tissue evidence="1">Leaf</tissue>
    </source>
</reference>
<dbReference type="Proteomes" id="UP000712281">
    <property type="component" value="Unassembled WGS sequence"/>
</dbReference>
<protein>
    <submittedName>
        <fullName evidence="1">Uncharacterized protein</fullName>
    </submittedName>
</protein>
<evidence type="ECO:0000313" key="1">
    <source>
        <dbReference type="EMBL" id="KAF2555589.1"/>
    </source>
</evidence>
<dbReference type="PANTHER" id="PTHR47692">
    <property type="entry name" value="RING/U-BOX SUPERFAMILY PROTEIN"/>
    <property type="match status" value="1"/>
</dbReference>
<organism evidence="1 2">
    <name type="scientific">Brassica cretica</name>
    <name type="common">Mustard</name>
    <dbReference type="NCBI Taxonomy" id="69181"/>
    <lineage>
        <taxon>Eukaryota</taxon>
        <taxon>Viridiplantae</taxon>
        <taxon>Streptophyta</taxon>
        <taxon>Embryophyta</taxon>
        <taxon>Tracheophyta</taxon>
        <taxon>Spermatophyta</taxon>
        <taxon>Magnoliopsida</taxon>
        <taxon>eudicotyledons</taxon>
        <taxon>Gunneridae</taxon>
        <taxon>Pentapetalae</taxon>
        <taxon>rosids</taxon>
        <taxon>malvids</taxon>
        <taxon>Brassicales</taxon>
        <taxon>Brassicaceae</taxon>
        <taxon>Brassiceae</taxon>
        <taxon>Brassica</taxon>
    </lineage>
</organism>
<proteinExistence type="predicted"/>
<dbReference type="SUPFAM" id="SSF57850">
    <property type="entry name" value="RING/U-box"/>
    <property type="match status" value="1"/>
</dbReference>
<sequence length="386" mass="45395">MNTPPKLNIPQHRASFEDVRKREVIRRVPFTKHFLVRFVVSGEVVQKSMRRLRGMMFLMTEDLIIRAWSWFSSVIVLQFSRCSANTGLRVWRRRRSPWGAVQSTEEIRVQFALDPYSKNHILILVSVHLSLSLPLFLNLAKLFVYLRLALDKFCFGCIKQWIKVVSSKVTKPLSSVKCPLCKTDNISIIYNFDGHSFDRHYVDPNSTDGFVLKKEQRYRLQCYYTESGLLADVFDVPRFWKLKKFLQPNRWLESWLRRELQALMQEEDVDIILHHLVGVMDSFCKRTEQRRKQETRSGEVFQEQFKSVIAEAARPFLMARTDRFVDELELFLASGLNMEAYDAVYKKRLDKNNSREIGVANEAREGEESTRRTATPNLFLFEEDSD</sequence>
<accession>A0A8S9HCH8</accession>
<dbReference type="PANTHER" id="PTHR47692:SF2">
    <property type="entry name" value="ZINC FINGER RING-TYPE DOMAIN CONTAINING PROTEIN"/>
    <property type="match status" value="1"/>
</dbReference>
<evidence type="ECO:0000313" key="2">
    <source>
        <dbReference type="Proteomes" id="UP000712281"/>
    </source>
</evidence>
<dbReference type="EMBL" id="QGKW02001940">
    <property type="protein sequence ID" value="KAF2555589.1"/>
    <property type="molecule type" value="Genomic_DNA"/>
</dbReference>
<gene>
    <name evidence="1" type="ORF">F2Q68_00018274</name>
</gene>